<feature type="compositionally biased region" description="Basic and acidic residues" evidence="9">
    <location>
        <begin position="17"/>
        <end position="27"/>
    </location>
</feature>
<comment type="caution">
    <text evidence="11">The sequence shown here is derived from an EMBL/GenBank/DDBJ whole genome shotgun (WGS) entry which is preliminary data.</text>
</comment>
<dbReference type="PANTHER" id="PTHR21577">
    <property type="entry name" value="SHUGOSHIN"/>
    <property type="match status" value="1"/>
</dbReference>
<dbReference type="GO" id="GO:0000776">
    <property type="term" value="C:kinetochore"/>
    <property type="evidence" value="ECO:0007669"/>
    <property type="project" value="TreeGrafter"/>
</dbReference>
<evidence type="ECO:0000313" key="11">
    <source>
        <dbReference type="EMBL" id="NXN92490.1"/>
    </source>
</evidence>
<feature type="region of interest" description="Disordered" evidence="9">
    <location>
        <begin position="70"/>
        <end position="95"/>
    </location>
</feature>
<dbReference type="InterPro" id="IPR011515">
    <property type="entry name" value="Shugoshin_C"/>
</dbReference>
<feature type="compositionally biased region" description="Polar residues" evidence="9">
    <location>
        <begin position="70"/>
        <end position="86"/>
    </location>
</feature>
<dbReference type="GO" id="GO:0051301">
    <property type="term" value="P:cell division"/>
    <property type="evidence" value="ECO:0007669"/>
    <property type="project" value="UniProtKB-KW"/>
</dbReference>
<keyword evidence="7" id="KW-0131">Cell cycle</keyword>
<evidence type="ECO:0000256" key="3">
    <source>
        <dbReference type="ARBA" id="ARBA00022454"/>
    </source>
</evidence>
<dbReference type="InterPro" id="IPR038889">
    <property type="entry name" value="Shugoshin1/2"/>
</dbReference>
<evidence type="ECO:0000256" key="5">
    <source>
        <dbReference type="ARBA" id="ARBA00022829"/>
    </source>
</evidence>
<keyword evidence="3" id="KW-0158">Chromosome</keyword>
<evidence type="ECO:0000256" key="1">
    <source>
        <dbReference type="ARBA" id="ARBA00004584"/>
    </source>
</evidence>
<dbReference type="AlphaFoldDB" id="A0A7L1MY88"/>
<evidence type="ECO:0000256" key="2">
    <source>
        <dbReference type="ARBA" id="ARBA00010845"/>
    </source>
</evidence>
<keyword evidence="6" id="KW-0175">Coiled coil</keyword>
<dbReference type="Proteomes" id="UP000565785">
    <property type="component" value="Unassembled WGS sequence"/>
</dbReference>
<keyword evidence="8" id="KW-0137">Centromere</keyword>
<evidence type="ECO:0000256" key="8">
    <source>
        <dbReference type="ARBA" id="ARBA00023328"/>
    </source>
</evidence>
<feature type="non-terminal residue" evidence="11">
    <location>
        <position position="137"/>
    </location>
</feature>
<accession>A0A7L1MY88</accession>
<evidence type="ECO:0000256" key="7">
    <source>
        <dbReference type="ARBA" id="ARBA00023306"/>
    </source>
</evidence>
<dbReference type="GO" id="GO:0005634">
    <property type="term" value="C:nucleus"/>
    <property type="evidence" value="ECO:0007669"/>
    <property type="project" value="InterPro"/>
</dbReference>
<feature type="region of interest" description="Disordered" evidence="9">
    <location>
        <begin position="15"/>
        <end position="35"/>
    </location>
</feature>
<sequence length="137" mass="15253">ALDNHNVSIDFSTLKNSEVDGGKDHNKVQGAGKAEQNLSSISQEIYQKAPTPCHERKALQELTNIDAQSQQSVCKSSNTIEENSAPMSRRGRPTICYKEPNVKSKLRRGDPFTDTRFLSSPICKVKSRTSFKNKSKL</sequence>
<keyword evidence="12" id="KW-1185">Reference proteome</keyword>
<reference evidence="11 12" key="1">
    <citation type="submission" date="2019-09" db="EMBL/GenBank/DDBJ databases">
        <title>Bird 10,000 Genomes (B10K) Project - Family phase.</title>
        <authorList>
            <person name="Zhang G."/>
        </authorList>
    </citation>
    <scope>NUCLEOTIDE SEQUENCE [LARGE SCALE GENOMIC DNA]</scope>
    <source>
        <strain evidence="11">B10K-DU-002-35</strain>
        <tissue evidence="11">Muscle</tissue>
    </source>
</reference>
<comment type="similarity">
    <text evidence="2">Belongs to the shugoshin family.</text>
</comment>
<dbReference type="GO" id="GO:0045132">
    <property type="term" value="P:meiotic chromosome segregation"/>
    <property type="evidence" value="ECO:0007669"/>
    <property type="project" value="InterPro"/>
</dbReference>
<evidence type="ECO:0000256" key="4">
    <source>
        <dbReference type="ARBA" id="ARBA00022618"/>
    </source>
</evidence>
<dbReference type="EMBL" id="VXBP01001156">
    <property type="protein sequence ID" value="NXN92490.1"/>
    <property type="molecule type" value="Genomic_DNA"/>
</dbReference>
<dbReference type="PANTHER" id="PTHR21577:SF3">
    <property type="entry name" value="SHUGOSHIN 1-RELATED"/>
    <property type="match status" value="1"/>
</dbReference>
<organism evidence="11 12">
    <name type="scientific">Rhinopomastus cyanomelas</name>
    <name type="common">Common scimitarbill</name>
    <dbReference type="NCBI Taxonomy" id="113115"/>
    <lineage>
        <taxon>Eukaryota</taxon>
        <taxon>Metazoa</taxon>
        <taxon>Chordata</taxon>
        <taxon>Craniata</taxon>
        <taxon>Vertebrata</taxon>
        <taxon>Euteleostomi</taxon>
        <taxon>Archelosauria</taxon>
        <taxon>Archosauria</taxon>
        <taxon>Dinosauria</taxon>
        <taxon>Saurischia</taxon>
        <taxon>Theropoda</taxon>
        <taxon>Coelurosauria</taxon>
        <taxon>Aves</taxon>
        <taxon>Neognathae</taxon>
        <taxon>Neoaves</taxon>
        <taxon>Telluraves</taxon>
        <taxon>Coraciimorphae</taxon>
        <taxon>Bucerotiformes</taxon>
        <taxon>Rhinopomastidae</taxon>
        <taxon>Rhinopomastus</taxon>
    </lineage>
</organism>
<feature type="non-terminal residue" evidence="11">
    <location>
        <position position="1"/>
    </location>
</feature>
<evidence type="ECO:0000259" key="10">
    <source>
        <dbReference type="Pfam" id="PF07557"/>
    </source>
</evidence>
<dbReference type="GO" id="GO:0051177">
    <property type="term" value="P:meiotic sister chromatid cohesion"/>
    <property type="evidence" value="ECO:0007669"/>
    <property type="project" value="TreeGrafter"/>
</dbReference>
<dbReference type="OrthoDB" id="5990092at2759"/>
<evidence type="ECO:0000256" key="6">
    <source>
        <dbReference type="ARBA" id="ARBA00023054"/>
    </source>
</evidence>
<comment type="subcellular location">
    <subcellularLocation>
        <location evidence="1">Chromosome</location>
        <location evidence="1">Centromere</location>
    </subcellularLocation>
</comment>
<keyword evidence="4" id="KW-0132">Cell division</keyword>
<evidence type="ECO:0000313" key="12">
    <source>
        <dbReference type="Proteomes" id="UP000565785"/>
    </source>
</evidence>
<evidence type="ECO:0000256" key="9">
    <source>
        <dbReference type="SAM" id="MobiDB-lite"/>
    </source>
</evidence>
<feature type="domain" description="Shugoshin C-terminal" evidence="10">
    <location>
        <begin position="88"/>
        <end position="108"/>
    </location>
</feature>
<name>A0A7L1MY88_RHICY</name>
<gene>
    <name evidence="11" type="primary">Sgo1_0</name>
    <name evidence="11" type="ORF">RHICYA_R08090</name>
</gene>
<dbReference type="Pfam" id="PF07557">
    <property type="entry name" value="Shugoshin_C"/>
    <property type="match status" value="1"/>
</dbReference>
<protein>
    <submittedName>
        <fullName evidence="11">SGO1 protein</fullName>
    </submittedName>
</protein>
<proteinExistence type="inferred from homology"/>
<keyword evidence="5" id="KW-0159">Chromosome partition</keyword>